<proteinExistence type="predicted"/>
<dbReference type="InterPro" id="IPR048000">
    <property type="entry name" value="TnsA-like"/>
</dbReference>
<comment type="caution">
    <text evidence="1">The sequence shown here is derived from an EMBL/GenBank/DDBJ whole genome shotgun (WGS) entry which is preliminary data.</text>
</comment>
<evidence type="ECO:0000313" key="1">
    <source>
        <dbReference type="EMBL" id="MFC4469273.1"/>
    </source>
</evidence>
<keyword evidence="2" id="KW-1185">Reference proteome</keyword>
<dbReference type="Proteomes" id="UP001596012">
    <property type="component" value="Unassembled WGS sequence"/>
</dbReference>
<protein>
    <submittedName>
        <fullName evidence="1">TnsA-like heteromeric transposase endonuclease subunit</fullName>
    </submittedName>
</protein>
<evidence type="ECO:0000313" key="2">
    <source>
        <dbReference type="Proteomes" id="UP001596012"/>
    </source>
</evidence>
<gene>
    <name evidence="1" type="ORF">ACFPH6_32970</name>
</gene>
<dbReference type="RefSeq" id="WP_386347972.1">
    <property type="nucleotide sequence ID" value="NZ_JBHSFG010000059.1"/>
</dbReference>
<organism evidence="1 2">
    <name type="scientific">Streptomyces xiangluensis</name>
    <dbReference type="NCBI Taxonomy" id="2665720"/>
    <lineage>
        <taxon>Bacteria</taxon>
        <taxon>Bacillati</taxon>
        <taxon>Actinomycetota</taxon>
        <taxon>Actinomycetes</taxon>
        <taxon>Kitasatosporales</taxon>
        <taxon>Streptomycetaceae</taxon>
        <taxon>Streptomyces</taxon>
    </lineage>
</organism>
<reference evidence="2" key="1">
    <citation type="journal article" date="2019" name="Int. J. Syst. Evol. Microbiol.">
        <title>The Global Catalogue of Microorganisms (GCM) 10K type strain sequencing project: providing services to taxonomists for standard genome sequencing and annotation.</title>
        <authorList>
            <consortium name="The Broad Institute Genomics Platform"/>
            <consortium name="The Broad Institute Genome Sequencing Center for Infectious Disease"/>
            <person name="Wu L."/>
            <person name="Ma J."/>
        </authorList>
    </citation>
    <scope>NUCLEOTIDE SEQUENCE [LARGE SCALE GENOMIC DNA]</scope>
    <source>
        <strain evidence="2">DT43</strain>
    </source>
</reference>
<sequence length="237" mass="26563">MRDVRVCHLDERGELVSAAPAGLVGVTLEERRPPSEPVAFHGRPGKLSDWWCATTGGHVVCGSLRRRRVALGLDFDPDISWIGGEPVELHWQGARGRRRWRPDFVVRTVTGARRVVLVEPEKDGLQWREDLEVAHQVAAAAGWQVSVRRVPEGVRLANLEWAADYRQAVRVPAAEQNALEEAFRRERPIGEGARASGVPYAAALDLVYRLVWQRRLEIHWDEPLMPRATAWVADGAA</sequence>
<dbReference type="NCBIfam" id="NF033179">
    <property type="entry name" value="TnsA_like_Actin"/>
    <property type="match status" value="1"/>
</dbReference>
<dbReference type="EMBL" id="JBHSFG010000059">
    <property type="protein sequence ID" value="MFC4469273.1"/>
    <property type="molecule type" value="Genomic_DNA"/>
</dbReference>
<accession>A0ABV8YVK9</accession>
<name>A0ABV8YVK9_9ACTN</name>